<sequence length="282" mass="32415">MEILQAEPQLPKSVLQTLDDGSVELWLAVIRRARDDLKKFLHAVDDDLKNLANIRLRILAEDATKWALDDQGVGSLQWILDHLGLSLADDERGHINQLAKQVRSLLQRPIATAVPSALEHDGEPEGLRCSCKQCGHLWSAQIGHKPERCPLCFTRNWEEPLWDTLTSHEAGHLLYTRWGKWSMQATEGQGVTCMTGVIMEKADTIDFGNGDSEHYLHEMMAVDRWIEQQTERDRKVIKGRYYQSKRFRDIGAEMGFSEGWASKRMKRLCEELSDFFEIWKAK</sequence>
<name>A0A1S7LHM3_MAGMO</name>
<gene>
    <name evidence="2" type="ORF">MAGMO_1424</name>
</gene>
<evidence type="ECO:0000313" key="2">
    <source>
        <dbReference type="EMBL" id="CRH05614.1"/>
    </source>
</evidence>
<evidence type="ECO:0000259" key="1">
    <source>
        <dbReference type="Pfam" id="PF04545"/>
    </source>
</evidence>
<accession>A0A1S7LHM3</accession>
<dbReference type="Gene3D" id="1.20.140.160">
    <property type="match status" value="1"/>
</dbReference>
<dbReference type="AlphaFoldDB" id="A0A1S7LHM3"/>
<dbReference type="InterPro" id="IPR007630">
    <property type="entry name" value="RNA_pol_sigma70_r4"/>
</dbReference>
<dbReference type="GO" id="GO:0006352">
    <property type="term" value="P:DNA-templated transcription initiation"/>
    <property type="evidence" value="ECO:0007669"/>
    <property type="project" value="InterPro"/>
</dbReference>
<reference evidence="2" key="1">
    <citation type="submission" date="2015-04" db="EMBL/GenBank/DDBJ databases">
        <authorList>
            <person name="Syromyatnikov M.Y."/>
            <person name="Popov V.N."/>
        </authorList>
    </citation>
    <scope>NUCLEOTIDE SEQUENCE</scope>
    <source>
        <strain evidence="2">MO-1</strain>
    </source>
</reference>
<dbReference type="Pfam" id="PF04545">
    <property type="entry name" value="Sigma70_r4"/>
    <property type="match status" value="1"/>
</dbReference>
<dbReference type="InterPro" id="IPR013324">
    <property type="entry name" value="RNA_pol_sigma_r3/r4-like"/>
</dbReference>
<dbReference type="SUPFAM" id="SSF88659">
    <property type="entry name" value="Sigma3 and sigma4 domains of RNA polymerase sigma factors"/>
    <property type="match status" value="1"/>
</dbReference>
<feature type="domain" description="RNA polymerase sigma-70 region 4" evidence="1">
    <location>
        <begin position="230"/>
        <end position="271"/>
    </location>
</feature>
<dbReference type="GO" id="GO:0003700">
    <property type="term" value="F:DNA-binding transcription factor activity"/>
    <property type="evidence" value="ECO:0007669"/>
    <property type="project" value="InterPro"/>
</dbReference>
<protein>
    <recommendedName>
        <fullName evidence="1">RNA polymerase sigma-70 region 4 domain-containing protein</fullName>
    </recommendedName>
</protein>
<dbReference type="EMBL" id="LO017727">
    <property type="protein sequence ID" value="CRH05614.1"/>
    <property type="molecule type" value="Genomic_DNA"/>
</dbReference>
<organism evidence="2">
    <name type="scientific">Magnetococcus massalia (strain MO-1)</name>
    <dbReference type="NCBI Taxonomy" id="451514"/>
    <lineage>
        <taxon>Bacteria</taxon>
        <taxon>Pseudomonadati</taxon>
        <taxon>Pseudomonadota</taxon>
        <taxon>Magnetococcia</taxon>
        <taxon>Magnetococcales</taxon>
        <taxon>Magnetococcaceae</taxon>
        <taxon>Magnetococcus</taxon>
    </lineage>
</organism>
<proteinExistence type="predicted"/>